<proteinExistence type="predicted"/>
<sequence length="286" mass="32262">MSRLNATRFKTTLAPYSLSITSNASSVAPTKIVLLRGHLHCDNLLIIWFQKASDGEPHASVRFGDASNTILAHGIVLTMDFIQSHYGWVNDPTYCGITLPNAGAREIIVHCLREADYVGHLTQTDHWYFRPLFDMCLAYYKIKPKKTFYAFENNYIARFKLFYETFKTMPILICGAKAEQYKEVLERRYGWTGIVATVDCPSWSHVSAASKEMENIHKKTPWKLALVCAGAPGKVLAIKAKELGSVGVDFGSGADVAIQADSENLYAWDYEGFPDYWEGRPKKRPF</sequence>
<dbReference type="NCBIfam" id="NF040628">
    <property type="entry name" value="GT-D_rel"/>
    <property type="match status" value="1"/>
</dbReference>
<dbReference type="RefSeq" id="WP_301246440.1">
    <property type="nucleotide sequence ID" value="NZ_JAROCD010000005.1"/>
</dbReference>
<dbReference type="InterPro" id="IPR055171">
    <property type="entry name" value="GT-D-like"/>
</dbReference>
<evidence type="ECO:0000313" key="3">
    <source>
        <dbReference type="Proteomes" id="UP001174205"/>
    </source>
</evidence>
<reference evidence="2" key="1">
    <citation type="submission" date="2023-03" db="EMBL/GenBank/DDBJ databases">
        <title>MT1 and MT2 Draft Genomes of Novel Species.</title>
        <authorList>
            <person name="Venkateswaran K."/>
        </authorList>
    </citation>
    <scope>NUCLEOTIDE SEQUENCE</scope>
    <source>
        <strain evidence="2">F6_3S_P_1C</strain>
    </source>
</reference>
<gene>
    <name evidence="2" type="ORF">P5G61_10985</name>
</gene>
<evidence type="ECO:0000313" key="2">
    <source>
        <dbReference type="EMBL" id="MDN4601749.1"/>
    </source>
</evidence>
<dbReference type="EMBL" id="JAROCD010000005">
    <property type="protein sequence ID" value="MDN4601749.1"/>
    <property type="molecule type" value="Genomic_DNA"/>
</dbReference>
<organism evidence="2 3">
    <name type="scientific">Paenibacillus vandeheii</name>
    <dbReference type="NCBI Taxonomy" id="3035917"/>
    <lineage>
        <taxon>Bacteria</taxon>
        <taxon>Bacillati</taxon>
        <taxon>Bacillota</taxon>
        <taxon>Bacilli</taxon>
        <taxon>Bacillales</taxon>
        <taxon>Paenibacillaceae</taxon>
        <taxon>Paenibacillus</taxon>
    </lineage>
</organism>
<keyword evidence="3" id="KW-1185">Reference proteome</keyword>
<name>A0ABT8J9G5_9BACL</name>
<accession>A0ABT8J9G5</accession>
<dbReference type="Proteomes" id="UP001174205">
    <property type="component" value="Unassembled WGS sequence"/>
</dbReference>
<dbReference type="Pfam" id="PF22882">
    <property type="entry name" value="GT-D-like"/>
    <property type="match status" value="1"/>
</dbReference>
<feature type="domain" description="GT-D fold-like" evidence="1">
    <location>
        <begin position="48"/>
        <end position="256"/>
    </location>
</feature>
<evidence type="ECO:0000259" key="1">
    <source>
        <dbReference type="Pfam" id="PF22882"/>
    </source>
</evidence>
<protein>
    <submittedName>
        <fullName evidence="2">GT-D fold domain-containing glycosyltransferase</fullName>
    </submittedName>
</protein>
<dbReference type="InterPro" id="IPR049785">
    <property type="entry name" value="GT-D-like_firm"/>
</dbReference>
<comment type="caution">
    <text evidence="2">The sequence shown here is derived from an EMBL/GenBank/DDBJ whole genome shotgun (WGS) entry which is preliminary data.</text>
</comment>